<dbReference type="Pfam" id="PF01593">
    <property type="entry name" value="Amino_oxidase"/>
    <property type="match status" value="1"/>
</dbReference>
<feature type="region of interest" description="Disordered" evidence="2">
    <location>
        <begin position="514"/>
        <end position="646"/>
    </location>
</feature>
<organism evidence="4 5">
    <name type="scientific">Vigna mungo</name>
    <name type="common">Black gram</name>
    <name type="synonym">Phaseolus mungo</name>
    <dbReference type="NCBI Taxonomy" id="3915"/>
    <lineage>
        <taxon>Eukaryota</taxon>
        <taxon>Viridiplantae</taxon>
        <taxon>Streptophyta</taxon>
        <taxon>Embryophyta</taxon>
        <taxon>Tracheophyta</taxon>
        <taxon>Spermatophyta</taxon>
        <taxon>Magnoliopsida</taxon>
        <taxon>eudicotyledons</taxon>
        <taxon>Gunneridae</taxon>
        <taxon>Pentapetalae</taxon>
        <taxon>rosids</taxon>
        <taxon>fabids</taxon>
        <taxon>Fabales</taxon>
        <taxon>Fabaceae</taxon>
        <taxon>Papilionoideae</taxon>
        <taxon>50 kb inversion clade</taxon>
        <taxon>NPAAA clade</taxon>
        <taxon>indigoferoid/millettioid clade</taxon>
        <taxon>Phaseoleae</taxon>
        <taxon>Vigna</taxon>
    </lineage>
</organism>
<evidence type="ECO:0000256" key="1">
    <source>
        <dbReference type="ARBA" id="ARBA00005995"/>
    </source>
</evidence>
<dbReference type="InterPro" id="IPR002937">
    <property type="entry name" value="Amino_oxidase"/>
</dbReference>
<reference evidence="4 5" key="1">
    <citation type="journal article" date="2023" name="Life. Sci Alliance">
        <title>Evolutionary insights into 3D genome organization and epigenetic landscape of Vigna mungo.</title>
        <authorList>
            <person name="Junaid A."/>
            <person name="Singh B."/>
            <person name="Bhatia S."/>
        </authorList>
    </citation>
    <scope>NUCLEOTIDE SEQUENCE [LARGE SCALE GENOMIC DNA]</scope>
    <source>
        <strain evidence="4">Urdbean</strain>
    </source>
</reference>
<dbReference type="PANTHER" id="PTHR10742">
    <property type="entry name" value="FLAVIN MONOAMINE OXIDASE"/>
    <property type="match status" value="1"/>
</dbReference>
<sequence>MKGKLNALEGRMEGRMATMESTMEELKVEVRSMTLEFRQTFGRRARNRDRSSEENQASDLEDVHRCSDAKELAAMRQKGRVDEDIQELEILVLQAPGRTDHSSLDAAVDLGTSIMIGVEADVATERRPDSSSSNCAQLGLELTVLNSDCPLYDILDEEILSPREKRIMDGCTASINGFSLPYWNQDVVYGGFGGDHCMIKGGYSSVIEYQGEGITIPLNHIVTNVSYGMMQPDQSYKVKVSTASGNEFSGDIVLVIVLLGCWKAEIIQFYPPLPQWKCYSVQCLNYEALNKVILECPSVPWDDTMDYLGATAEERNSTGHCFRFWKCQENRVGKVVVDGQSWISSNQVKHALMVLRKFFGQDSIPDPVAYMDILGRPVNNYLCFARELTYQEHTNIVGGAMMSGLGESIRKIDIGINGNEYIDEVKGLEIRDKLYLFDLGGEDVILGVTWLASLGEMKVDWWQLSIKMEQDFGKELIKILEKKLEEDLSPPKPPNLNWGQFPDFNLEDKVDFEDRGQTEDRKEEGSIDRMVVGRKEGSRGRTVAEEEKGSNRMIAKEEEGTVAEEEKGVQAEKYNRRHEEVEPNGGRRGEVESNSRRRGEVESNGRRQGEVESNGRRQVQVKSNIYERRRAPNGRRRGEAGRGRVKRWKAVRNRDERLKAVRARAKRRSVEEFLVAVKMGGKYL</sequence>
<proteinExistence type="inferred from homology"/>
<dbReference type="InterPro" id="IPR036188">
    <property type="entry name" value="FAD/NAD-bd_sf"/>
</dbReference>
<comment type="similarity">
    <text evidence="1">Belongs to the flavin monoamine oxidase family.</text>
</comment>
<feature type="region of interest" description="Disordered" evidence="2">
    <location>
        <begin position="42"/>
        <end position="62"/>
    </location>
</feature>
<feature type="domain" description="Amine oxidase" evidence="3">
    <location>
        <begin position="181"/>
        <end position="370"/>
    </location>
</feature>
<dbReference type="InterPro" id="IPR050281">
    <property type="entry name" value="Flavin_monoamine_oxidase"/>
</dbReference>
<protein>
    <recommendedName>
        <fullName evidence="3">Amine oxidase domain-containing protein</fullName>
    </recommendedName>
</protein>
<dbReference type="SUPFAM" id="SSF51905">
    <property type="entry name" value="FAD/NAD(P)-binding domain"/>
    <property type="match status" value="1"/>
</dbReference>
<dbReference type="Gene3D" id="3.90.660.10">
    <property type="match status" value="1"/>
</dbReference>
<dbReference type="EMBL" id="CP144700">
    <property type="protein sequence ID" value="WVZ25901.1"/>
    <property type="molecule type" value="Genomic_DNA"/>
</dbReference>
<evidence type="ECO:0000313" key="5">
    <source>
        <dbReference type="Proteomes" id="UP001374535"/>
    </source>
</evidence>
<name>A0AAQ3PBS2_VIGMU</name>
<feature type="compositionally biased region" description="Basic and acidic residues" evidence="2">
    <location>
        <begin position="514"/>
        <end position="615"/>
    </location>
</feature>
<accession>A0AAQ3PBS2</accession>
<keyword evidence="5" id="KW-1185">Reference proteome</keyword>
<dbReference type="PANTHER" id="PTHR10742:SF410">
    <property type="entry name" value="LYSINE-SPECIFIC HISTONE DEMETHYLASE 2"/>
    <property type="match status" value="1"/>
</dbReference>
<evidence type="ECO:0000259" key="3">
    <source>
        <dbReference type="Pfam" id="PF01593"/>
    </source>
</evidence>
<dbReference type="Proteomes" id="UP001374535">
    <property type="component" value="Chromosome 1"/>
</dbReference>
<evidence type="ECO:0000256" key="2">
    <source>
        <dbReference type="SAM" id="MobiDB-lite"/>
    </source>
</evidence>
<dbReference type="AlphaFoldDB" id="A0AAQ3PBS2"/>
<feature type="compositionally biased region" description="Basic and acidic residues" evidence="2">
    <location>
        <begin position="625"/>
        <end position="642"/>
    </location>
</feature>
<dbReference type="GO" id="GO:0016491">
    <property type="term" value="F:oxidoreductase activity"/>
    <property type="evidence" value="ECO:0007669"/>
    <property type="project" value="InterPro"/>
</dbReference>
<evidence type="ECO:0000313" key="4">
    <source>
        <dbReference type="EMBL" id="WVZ25901.1"/>
    </source>
</evidence>
<dbReference type="SUPFAM" id="SSF54373">
    <property type="entry name" value="FAD-linked reductases, C-terminal domain"/>
    <property type="match status" value="1"/>
</dbReference>
<gene>
    <name evidence="4" type="ORF">V8G54_004445</name>
</gene>